<dbReference type="AlphaFoldDB" id="A0A4R4DTV8"/>
<dbReference type="InterPro" id="IPR036663">
    <property type="entry name" value="Fumarylacetoacetase_C_sf"/>
</dbReference>
<organism evidence="1 2">
    <name type="scientific">Roseicella aquatilis</name>
    <dbReference type="NCBI Taxonomy" id="2527868"/>
    <lineage>
        <taxon>Bacteria</taxon>
        <taxon>Pseudomonadati</taxon>
        <taxon>Pseudomonadota</taxon>
        <taxon>Alphaproteobacteria</taxon>
        <taxon>Acetobacterales</taxon>
        <taxon>Roseomonadaceae</taxon>
        <taxon>Roseicella</taxon>
    </lineage>
</organism>
<dbReference type="OrthoDB" id="7275578at2"/>
<dbReference type="GO" id="GO:0003824">
    <property type="term" value="F:catalytic activity"/>
    <property type="evidence" value="ECO:0007669"/>
    <property type="project" value="InterPro"/>
</dbReference>
<dbReference type="Gene3D" id="3.90.850.10">
    <property type="entry name" value="Fumarylacetoacetase-like, C-terminal domain"/>
    <property type="match status" value="1"/>
</dbReference>
<accession>A0A4R4DTV8</accession>
<evidence type="ECO:0008006" key="3">
    <source>
        <dbReference type="Google" id="ProtNLM"/>
    </source>
</evidence>
<proteinExistence type="predicted"/>
<dbReference type="Proteomes" id="UP000295023">
    <property type="component" value="Unassembled WGS sequence"/>
</dbReference>
<dbReference type="RefSeq" id="WP_132287462.1">
    <property type="nucleotide sequence ID" value="NZ_SKBM01000007.1"/>
</dbReference>
<dbReference type="SUPFAM" id="SSF56529">
    <property type="entry name" value="FAH"/>
    <property type="match status" value="1"/>
</dbReference>
<name>A0A4R4DTV8_9PROT</name>
<keyword evidence="2" id="KW-1185">Reference proteome</keyword>
<sequence length="234" mass="24479">MDAALRDSAAKQLAEAFQTGKPVAALPPFATPRSMLDGQRVAARVLEMLDLSPCGLRLASSTSGKPVPGPVLRDRLLPEGSTLSLASLHHPRATGAVLGVLAEDLARRGDEMPVFAALHPAIDVCCWRLRDPPTTGAMAAADLAGLGSIVLGRAKRMVPMRLRISLAPAGTWRRGEEVDFEEAMMAAALAARRAGGLPQGSVLVTPLGDSLVPQAGLELHASFGRLGRVSARFA</sequence>
<dbReference type="EMBL" id="SKBM01000007">
    <property type="protein sequence ID" value="TCZ63570.1"/>
    <property type="molecule type" value="Genomic_DNA"/>
</dbReference>
<reference evidence="1 2" key="1">
    <citation type="submission" date="2019-03" db="EMBL/GenBank/DDBJ databases">
        <title>Paracraurococcus aquatilis NE82 genome sequence.</title>
        <authorList>
            <person name="Zhao Y."/>
            <person name="Du Z."/>
        </authorList>
    </citation>
    <scope>NUCLEOTIDE SEQUENCE [LARGE SCALE GENOMIC DNA]</scope>
    <source>
        <strain evidence="1 2">NE82</strain>
    </source>
</reference>
<gene>
    <name evidence="1" type="ORF">EXY23_09260</name>
</gene>
<evidence type="ECO:0000313" key="1">
    <source>
        <dbReference type="EMBL" id="TCZ63570.1"/>
    </source>
</evidence>
<protein>
    <recommendedName>
        <fullName evidence="3">Hydratase</fullName>
    </recommendedName>
</protein>
<comment type="caution">
    <text evidence="1">The sequence shown here is derived from an EMBL/GenBank/DDBJ whole genome shotgun (WGS) entry which is preliminary data.</text>
</comment>
<evidence type="ECO:0000313" key="2">
    <source>
        <dbReference type="Proteomes" id="UP000295023"/>
    </source>
</evidence>